<keyword evidence="7 10" id="KW-0653">Protein transport</keyword>
<dbReference type="GO" id="GO:0005886">
    <property type="term" value="C:plasma membrane"/>
    <property type="evidence" value="ECO:0007669"/>
    <property type="project" value="UniProtKB-SubCell"/>
</dbReference>
<dbReference type="GO" id="GO:0015031">
    <property type="term" value="P:protein transport"/>
    <property type="evidence" value="ECO:0007669"/>
    <property type="project" value="UniProtKB-UniRule"/>
</dbReference>
<organism evidence="13 14">
    <name type="scientific">Acinetobacter baumannii (strain ATCC 19606 / DSM 30007 / JCM 6841 / CCUG 19606 / CIP 70.34 / NBRC 109757 / NCIMB 12457 / NCTC 12156 / 81)</name>
    <dbReference type="NCBI Taxonomy" id="575584"/>
    <lineage>
        <taxon>Bacteria</taxon>
        <taxon>Pseudomonadati</taxon>
        <taxon>Pseudomonadota</taxon>
        <taxon>Gammaproteobacteria</taxon>
        <taxon>Moraxellales</taxon>
        <taxon>Moraxellaceae</taxon>
        <taxon>Acinetobacter</taxon>
        <taxon>Acinetobacter calcoaceticus/baumannii complex</taxon>
    </lineage>
</organism>
<dbReference type="Pfam" id="PF03544">
    <property type="entry name" value="TonB_C"/>
    <property type="match status" value="1"/>
</dbReference>
<protein>
    <recommendedName>
        <fullName evidence="10">Protein TonB</fullName>
    </recommendedName>
</protein>
<evidence type="ECO:0000256" key="5">
    <source>
        <dbReference type="ARBA" id="ARBA00022519"/>
    </source>
</evidence>
<comment type="subcellular location">
    <subcellularLocation>
        <location evidence="1 10">Cell inner membrane</location>
        <topology evidence="1 10">Single-pass membrane protein</topology>
        <orientation evidence="1 10">Periplasmic side</orientation>
    </subcellularLocation>
</comment>
<keyword evidence="13" id="KW-0675">Receptor</keyword>
<dbReference type="BioCyc" id="ABAU575584-HMP:GM69-778-MONOMER"/>
<evidence type="ECO:0000256" key="4">
    <source>
        <dbReference type="ARBA" id="ARBA00022475"/>
    </source>
</evidence>
<proteinExistence type="inferred from homology"/>
<evidence type="ECO:0000256" key="9">
    <source>
        <dbReference type="ARBA" id="ARBA00023136"/>
    </source>
</evidence>
<evidence type="ECO:0000256" key="2">
    <source>
        <dbReference type="ARBA" id="ARBA00006555"/>
    </source>
</evidence>
<dbReference type="AlphaFoldDB" id="D0C7P3"/>
<evidence type="ECO:0000256" key="10">
    <source>
        <dbReference type="RuleBase" id="RU362123"/>
    </source>
</evidence>
<dbReference type="InterPro" id="IPR006260">
    <property type="entry name" value="TonB/TolA_C"/>
</dbReference>
<keyword evidence="5 10" id="KW-0997">Cell inner membrane</keyword>
<dbReference type="EMBL" id="GG704572">
    <property type="protein sequence ID" value="EEX05008.1"/>
    <property type="molecule type" value="Genomic_DNA"/>
</dbReference>
<dbReference type="Proteomes" id="UP000005740">
    <property type="component" value="Unassembled WGS sequence"/>
</dbReference>
<dbReference type="PANTHER" id="PTHR33446">
    <property type="entry name" value="PROTEIN TONB-RELATED"/>
    <property type="match status" value="1"/>
</dbReference>
<evidence type="ECO:0000256" key="8">
    <source>
        <dbReference type="ARBA" id="ARBA00022989"/>
    </source>
</evidence>
<evidence type="ECO:0000256" key="6">
    <source>
        <dbReference type="ARBA" id="ARBA00022692"/>
    </source>
</evidence>
<feature type="compositionally biased region" description="Pro residues" evidence="11">
    <location>
        <begin position="126"/>
        <end position="139"/>
    </location>
</feature>
<sequence>MSTVSGVTMGMTFTDIENKSAKRLIGIAAVIFLHLLVAYILMSGLANNIQKPAEKPVELQIIQDIKPPPPPKPEEPKPKEKPPEPPKMVEKVAKVPEPPKEVEKVATPVQKTTPVAQPTKVATPAPAAPSTPSPSPVAAPAPVAAAAPAPKPAGVTRGVSEGSAGCEKPEYPREALMNEEQGTVRIRVLVDTSGKVIDAKVKKSSGSKILDKAATKAYSLCTFKPAMKDGVPQQDWYEIEYPFVIE</sequence>
<dbReference type="GO" id="GO:0030288">
    <property type="term" value="C:outer membrane-bounded periplasmic space"/>
    <property type="evidence" value="ECO:0007669"/>
    <property type="project" value="InterPro"/>
</dbReference>
<evidence type="ECO:0000256" key="3">
    <source>
        <dbReference type="ARBA" id="ARBA00022448"/>
    </source>
</evidence>
<evidence type="ECO:0000313" key="14">
    <source>
        <dbReference type="Proteomes" id="UP000005740"/>
    </source>
</evidence>
<keyword evidence="6 10" id="KW-0812">Transmembrane</keyword>
<evidence type="ECO:0000256" key="1">
    <source>
        <dbReference type="ARBA" id="ARBA00004383"/>
    </source>
</evidence>
<evidence type="ECO:0000256" key="11">
    <source>
        <dbReference type="SAM" id="MobiDB-lite"/>
    </source>
</evidence>
<dbReference type="InterPro" id="IPR037682">
    <property type="entry name" value="TonB_C"/>
</dbReference>
<evidence type="ECO:0000256" key="7">
    <source>
        <dbReference type="ARBA" id="ARBA00022927"/>
    </source>
</evidence>
<dbReference type="SUPFAM" id="SSF74653">
    <property type="entry name" value="TolA/TonB C-terminal domain"/>
    <property type="match status" value="1"/>
</dbReference>
<dbReference type="GO" id="GO:0031992">
    <property type="term" value="F:energy transducer activity"/>
    <property type="evidence" value="ECO:0007669"/>
    <property type="project" value="InterPro"/>
</dbReference>
<dbReference type="InterPro" id="IPR051045">
    <property type="entry name" value="TonB-dependent_transducer"/>
</dbReference>
<dbReference type="GO" id="GO:0015891">
    <property type="term" value="P:siderophore transport"/>
    <property type="evidence" value="ECO:0007669"/>
    <property type="project" value="InterPro"/>
</dbReference>
<keyword evidence="10" id="KW-0735">Signal-anchor</keyword>
<dbReference type="PRINTS" id="PR01374">
    <property type="entry name" value="TONBPROTEIN"/>
</dbReference>
<keyword evidence="9 10" id="KW-0472">Membrane</keyword>
<dbReference type="PROSITE" id="PS52015">
    <property type="entry name" value="TONB_CTD"/>
    <property type="match status" value="1"/>
</dbReference>
<dbReference type="InterPro" id="IPR003538">
    <property type="entry name" value="TonB"/>
</dbReference>
<comment type="similarity">
    <text evidence="2 10">Belongs to the TonB family.</text>
</comment>
<dbReference type="GO" id="GO:0055085">
    <property type="term" value="P:transmembrane transport"/>
    <property type="evidence" value="ECO:0007669"/>
    <property type="project" value="InterPro"/>
</dbReference>
<feature type="compositionally biased region" description="Basic and acidic residues" evidence="11">
    <location>
        <begin position="72"/>
        <end position="104"/>
    </location>
</feature>
<keyword evidence="8 10" id="KW-1133">Transmembrane helix</keyword>
<evidence type="ECO:0000313" key="13">
    <source>
        <dbReference type="EMBL" id="EEX05008.1"/>
    </source>
</evidence>
<dbReference type="NCBIfam" id="TIGR01352">
    <property type="entry name" value="tonB_Cterm"/>
    <property type="match status" value="1"/>
</dbReference>
<reference evidence="14" key="1">
    <citation type="journal article" date="2012" name="PLoS ONE">
        <title>The success of Acinetobacter species; genetic, metabolic and virulence attributes.</title>
        <authorList>
            <person name="Peleg A.Y."/>
            <person name="de Breij A."/>
            <person name="Adams M.D."/>
            <person name="Cerqueira G.M."/>
            <person name="Mocali S."/>
            <person name="Galardini M."/>
            <person name="Nibbering P.H."/>
            <person name="Earl A.M."/>
            <person name="Ward D.V."/>
            <person name="Paterson D.L."/>
            <person name="Seifert H."/>
            <person name="Dijkshoorn L."/>
        </authorList>
    </citation>
    <scope>NUCLEOTIDE SEQUENCE [LARGE SCALE GENOMIC DNA]</scope>
    <source>
        <strain evidence="14">ATCC 19606 / DSM 30007 / JCM 6841 / CCUG 19606 / CIP 70.34 / NBRC 109757 / NCIMB 12457 / NCTC 12156 / 81</strain>
    </source>
</reference>
<dbReference type="Gene3D" id="3.30.1150.10">
    <property type="match status" value="1"/>
</dbReference>
<feature type="domain" description="TonB C-terminal" evidence="12">
    <location>
        <begin position="156"/>
        <end position="246"/>
    </location>
</feature>
<comment type="function">
    <text evidence="10">Interacts with outer membrane receptor proteins that carry out high-affinity binding and energy dependent uptake into the periplasmic space of specific substrates. It could act to transduce energy from the cytoplasmic membrane to specific energy-requiring processes in the outer membrane, resulting in the release into the periplasm of ligands bound by these outer membrane proteins.</text>
</comment>
<evidence type="ECO:0000259" key="12">
    <source>
        <dbReference type="PROSITE" id="PS52015"/>
    </source>
</evidence>
<feature type="compositionally biased region" description="Low complexity" evidence="11">
    <location>
        <begin position="112"/>
        <end position="125"/>
    </location>
</feature>
<gene>
    <name evidence="13" type="ORF">HMPREF0010_00773</name>
</gene>
<feature type="transmembrane region" description="Helical" evidence="10">
    <location>
        <begin position="24"/>
        <end position="42"/>
    </location>
</feature>
<keyword evidence="4 10" id="KW-1003">Cell membrane</keyword>
<accession>D0C7P3</accession>
<name>D0C7P3_ACIB2</name>
<dbReference type="PANTHER" id="PTHR33446:SF2">
    <property type="entry name" value="PROTEIN TONB"/>
    <property type="match status" value="1"/>
</dbReference>
<keyword evidence="3 10" id="KW-0813">Transport</keyword>
<feature type="region of interest" description="Disordered" evidence="11">
    <location>
        <begin position="63"/>
        <end position="174"/>
    </location>
</feature>